<organism evidence="2 4">
    <name type="scientific">Candidatus Hodgkinia cicadicola</name>
    <dbReference type="NCBI Taxonomy" id="573658"/>
    <lineage>
        <taxon>Bacteria</taxon>
        <taxon>Pseudomonadati</taxon>
        <taxon>Pseudomonadota</taxon>
        <taxon>Alphaproteobacteria</taxon>
        <taxon>Hyphomicrobiales</taxon>
        <taxon>Candidatus Hodgkinia</taxon>
    </lineage>
</organism>
<evidence type="ECO:0000313" key="3">
    <source>
        <dbReference type="EMBL" id="PIM95642.1"/>
    </source>
</evidence>
<reference evidence="2 4" key="1">
    <citation type="submission" date="2017-09" db="EMBL/GenBank/DDBJ databases">
        <authorList>
            <person name="Campbell M.A."/>
            <person name="Lukasik P."/>
            <person name="Simon C."/>
            <person name="McCutcheon J.P."/>
        </authorList>
    </citation>
    <scope>NUCLEOTIDE SEQUENCE [LARGE SCALE GENOMIC DNA]</scope>
    <source>
        <strain evidence="2 4">MAGNEO</strain>
    </source>
</reference>
<dbReference type="PANTHER" id="PTHR47878">
    <property type="entry name" value="OXIDOREDUCTASE FAD/NAD(P)-BINDING DOMAIN PROTEIN"/>
    <property type="match status" value="1"/>
</dbReference>
<gene>
    <name evidence="2" type="primary">fpr</name>
    <name evidence="2" type="ORF">magneo_108</name>
    <name evidence="3" type="ORF">magneo_34</name>
</gene>
<dbReference type="InterPro" id="IPR051930">
    <property type="entry name" value="FNR_type-1"/>
</dbReference>
<dbReference type="EMBL" id="NXGM01000003">
    <property type="protein sequence ID" value="PIM95642.1"/>
    <property type="molecule type" value="Genomic_DNA"/>
</dbReference>
<protein>
    <submittedName>
        <fullName evidence="2">Ferredoxin--NADP reductase</fullName>
        <ecNumber evidence="2">1.18.1.2</ecNumber>
    </submittedName>
</protein>
<keyword evidence="4" id="KW-1185">Reference proteome</keyword>
<keyword evidence="2" id="KW-0560">Oxidoreductase</keyword>
<evidence type="ECO:0000313" key="4">
    <source>
        <dbReference type="Proteomes" id="UP000228684"/>
    </source>
</evidence>
<dbReference type="InterPro" id="IPR017938">
    <property type="entry name" value="Riboflavin_synthase-like_b-brl"/>
</dbReference>
<evidence type="ECO:0000259" key="1">
    <source>
        <dbReference type="Pfam" id="PF00970"/>
    </source>
</evidence>
<accession>A0ABX4MFS0</accession>
<dbReference type="EC" id="1.18.1.2" evidence="2"/>
<dbReference type="Proteomes" id="UP000228684">
    <property type="component" value="Unassembled WGS sequence"/>
</dbReference>
<dbReference type="SUPFAM" id="SSF63380">
    <property type="entry name" value="Riboflavin synthase domain-like"/>
    <property type="match status" value="1"/>
</dbReference>
<dbReference type="Gene3D" id="3.40.50.80">
    <property type="entry name" value="Nucleotide-binding domain of ferredoxin-NADP reductase (FNR) module"/>
    <property type="match status" value="1"/>
</dbReference>
<proteinExistence type="predicted"/>
<name>A0ABX4MFS0_9HYPH</name>
<dbReference type="InterPro" id="IPR008333">
    <property type="entry name" value="Cbr1-like_FAD-bd_dom"/>
</dbReference>
<dbReference type="PANTHER" id="PTHR47878:SF1">
    <property type="entry name" value="FLAVODOXIN_FERREDOXIN--NADP REDUCTASE"/>
    <property type="match status" value="1"/>
</dbReference>
<sequence>MLIKPIGNLLTDRHMQIIKSMAMKHKGNEIMALKGYVLAPVLEVKHYTDTLFSFRTKRSKKIKFKSGGYVMMGLIIRGKLMFRKYYICSPTWDNKLEFYSMVVPNGLFTSFLRLITTRSSVIIKKRMRNGLDMGALSPGKRLFLLCTDIGIAVVSNIISEPETYAKFNEVIVVMVCKYVKELQYFDDKLKQLTTEPQIKPYAKNKLRFYRSVTHEPYPYSGDLTWLIKSGTLIADLMTYNLDKMDRFMVCGSQQTTLDGTNLLKALGYNEGRVNNPQDFVYERTFVN</sequence>
<comment type="caution">
    <text evidence="2">The sequence shown here is derived from an EMBL/GenBank/DDBJ whole genome shotgun (WGS) entry which is preliminary data.</text>
</comment>
<dbReference type="Gene3D" id="2.40.30.10">
    <property type="entry name" value="Translation factors"/>
    <property type="match status" value="1"/>
</dbReference>
<dbReference type="EMBL" id="NXGM01000023">
    <property type="protein sequence ID" value="PIM95499.1"/>
    <property type="molecule type" value="Genomic_DNA"/>
</dbReference>
<dbReference type="SUPFAM" id="SSF52343">
    <property type="entry name" value="Ferredoxin reductase-like, C-terminal NADP-linked domain"/>
    <property type="match status" value="1"/>
</dbReference>
<evidence type="ECO:0000313" key="2">
    <source>
        <dbReference type="EMBL" id="PIM95499.1"/>
    </source>
</evidence>
<feature type="domain" description="Flavoprotein pyridine nucleotide cytochrome reductase-like FAD-binding" evidence="1">
    <location>
        <begin position="51"/>
        <end position="124"/>
    </location>
</feature>
<dbReference type="InterPro" id="IPR039261">
    <property type="entry name" value="FNR_nucleotide-bd"/>
</dbReference>
<dbReference type="GO" id="GO:0004324">
    <property type="term" value="F:ferredoxin-NADP+ reductase activity"/>
    <property type="evidence" value="ECO:0007669"/>
    <property type="project" value="UniProtKB-EC"/>
</dbReference>
<dbReference type="Pfam" id="PF00970">
    <property type="entry name" value="FAD_binding_6"/>
    <property type="match status" value="1"/>
</dbReference>